<dbReference type="EMBL" id="MT144743">
    <property type="protein sequence ID" value="QJH98619.1"/>
    <property type="molecule type" value="Genomic_DNA"/>
</dbReference>
<evidence type="ECO:0000313" key="1">
    <source>
        <dbReference type="EMBL" id="QJA53519.1"/>
    </source>
</evidence>
<proteinExistence type="predicted"/>
<name>A0A6H2A1A8_9ZZZZ</name>
<organism evidence="1">
    <name type="scientific">viral metagenome</name>
    <dbReference type="NCBI Taxonomy" id="1070528"/>
    <lineage>
        <taxon>unclassified sequences</taxon>
        <taxon>metagenomes</taxon>
        <taxon>organismal metagenomes</taxon>
    </lineage>
</organism>
<sequence>MKYYLALNHGSYEGWELIEIKTPLDGVHQIIHGETYGLEVKILKEVDLLVNDKEEGREMDKLPKEKVEVE</sequence>
<dbReference type="EMBL" id="MT144428">
    <property type="protein sequence ID" value="QJA53519.1"/>
    <property type="molecule type" value="Genomic_DNA"/>
</dbReference>
<protein>
    <submittedName>
        <fullName evidence="1">Uncharacterized protein</fullName>
    </submittedName>
</protein>
<accession>A0A6H2A1A8</accession>
<dbReference type="AlphaFoldDB" id="A0A6H2A1A8"/>
<evidence type="ECO:0000313" key="2">
    <source>
        <dbReference type="EMBL" id="QJH98619.1"/>
    </source>
</evidence>
<gene>
    <name evidence="1" type="ORF">TM448A03612_0007</name>
    <name evidence="2" type="ORF">TM448B01346_0012</name>
</gene>
<reference evidence="1" key="1">
    <citation type="submission" date="2020-03" db="EMBL/GenBank/DDBJ databases">
        <title>The deep terrestrial virosphere.</title>
        <authorList>
            <person name="Holmfeldt K."/>
            <person name="Nilsson E."/>
            <person name="Simone D."/>
            <person name="Lopez-Fernandez M."/>
            <person name="Wu X."/>
            <person name="de Brujin I."/>
            <person name="Lundin D."/>
            <person name="Andersson A."/>
            <person name="Bertilsson S."/>
            <person name="Dopson M."/>
        </authorList>
    </citation>
    <scope>NUCLEOTIDE SEQUENCE</scope>
    <source>
        <strain evidence="1">TM448A03612</strain>
        <strain evidence="2">TM448B01346</strain>
    </source>
</reference>